<organism evidence="7 8">
    <name type="scientific">Methanocorpusculum petauri</name>
    <dbReference type="NCBI Taxonomy" id="3002863"/>
    <lineage>
        <taxon>Archaea</taxon>
        <taxon>Methanobacteriati</taxon>
        <taxon>Methanobacteriota</taxon>
        <taxon>Stenosarchaea group</taxon>
        <taxon>Methanomicrobia</taxon>
        <taxon>Methanomicrobiales</taxon>
        <taxon>Methanocorpusculaceae</taxon>
        <taxon>Methanocorpusculum</taxon>
    </lineage>
</organism>
<protein>
    <recommendedName>
        <fullName evidence="6">Ribonuclease P protein component 3</fullName>
        <shortName evidence="6">RNase P component 3</shortName>
        <ecNumber evidence="6">3.1.26.5</ecNumber>
    </recommendedName>
    <alternativeName>
        <fullName evidence="6">Rpp30</fullName>
    </alternativeName>
</protein>
<keyword evidence="3 6" id="KW-0540">Nuclease</keyword>
<keyword evidence="8" id="KW-1185">Reference proteome</keyword>
<keyword evidence="2 6" id="KW-0819">tRNA processing</keyword>
<dbReference type="Pfam" id="PF01876">
    <property type="entry name" value="RNase_P_p30"/>
    <property type="match status" value="1"/>
</dbReference>
<keyword evidence="1 6" id="KW-0963">Cytoplasm</keyword>
<keyword evidence="5 6" id="KW-0378">Hydrolase</keyword>
<evidence type="ECO:0000256" key="1">
    <source>
        <dbReference type="ARBA" id="ARBA00022490"/>
    </source>
</evidence>
<dbReference type="Gene3D" id="3.20.20.140">
    <property type="entry name" value="Metal-dependent hydrolases"/>
    <property type="match status" value="1"/>
</dbReference>
<reference evidence="7" key="1">
    <citation type="submission" date="2022-12" db="EMBL/GenBank/DDBJ databases">
        <title>Isolation and characterisation of novel Methanocorpusculum spp. from native Australian herbivores indicates the genus is ancestrally host-associated.</title>
        <authorList>
            <person name="Volmer J.G."/>
            <person name="Soo R.M."/>
            <person name="Evans P.N."/>
            <person name="Hoedt E.C."/>
            <person name="Astorga Alsina A.L."/>
            <person name="Woodcroft B.J."/>
            <person name="Tyson G.W."/>
            <person name="Hugenholtz P."/>
            <person name="Morrison M."/>
        </authorList>
    </citation>
    <scope>NUCLEOTIDE SEQUENCE</scope>
    <source>
        <strain evidence="7">MG</strain>
    </source>
</reference>
<name>A0ABT4IGL8_9EURY</name>
<comment type="subcellular location">
    <subcellularLocation>
        <location evidence="6">Cytoplasm</location>
    </subcellularLocation>
</comment>
<comment type="similarity">
    <text evidence="6">Belongs to the eukaryotic/archaeal RNase P protein component 3 family.</text>
</comment>
<proteinExistence type="inferred from homology"/>
<dbReference type="Proteomes" id="UP001141422">
    <property type="component" value="Unassembled WGS sequence"/>
</dbReference>
<evidence type="ECO:0000313" key="7">
    <source>
        <dbReference type="EMBL" id="MCZ0860889.1"/>
    </source>
</evidence>
<evidence type="ECO:0000313" key="8">
    <source>
        <dbReference type="Proteomes" id="UP001141422"/>
    </source>
</evidence>
<evidence type="ECO:0000256" key="6">
    <source>
        <dbReference type="HAMAP-Rule" id="MF_00756"/>
    </source>
</evidence>
<keyword evidence="4 6" id="KW-0255">Endonuclease</keyword>
<dbReference type="SUPFAM" id="SSF89550">
    <property type="entry name" value="PHP domain-like"/>
    <property type="match status" value="1"/>
</dbReference>
<evidence type="ECO:0000256" key="5">
    <source>
        <dbReference type="ARBA" id="ARBA00022801"/>
    </source>
</evidence>
<comment type="subunit">
    <text evidence="6">Consists of a catalytic RNA component and at least 4-5 protein subunits.</text>
</comment>
<dbReference type="EMBL" id="JAPTGB010000012">
    <property type="protein sequence ID" value="MCZ0860889.1"/>
    <property type="molecule type" value="Genomic_DNA"/>
</dbReference>
<dbReference type="InterPro" id="IPR023539">
    <property type="entry name" value="RNase_P_comp-3_arc"/>
</dbReference>
<dbReference type="RefSeq" id="WP_268925090.1">
    <property type="nucleotide sequence ID" value="NZ_JAPTGB010000012.1"/>
</dbReference>
<comment type="catalytic activity">
    <reaction evidence="6">
        <text>Endonucleolytic cleavage of RNA, removing 5'-extranucleotides from tRNA precursor.</text>
        <dbReference type="EC" id="3.1.26.5"/>
    </reaction>
</comment>
<sequence length="216" mass="23259">MITDACIFVNQDGSATPRRMLLTAKSCGISRVVVCGNASDIPASYAGVTVLRGKVIGRQNGRQFLDAVRKIPAGCVVLVNAGENSFNRTAITTKGVHLLTGITDLPKGGFDHVVAKMAADHNTGVVFDLSRIINPKSRRTALSRYAEVHLLQRKYHFPLVISSGTDTIFGFRNTTEIVALCSLFGMTRSEVYAALNGLDAVLAPPQLVTVVEKERT</sequence>
<dbReference type="InterPro" id="IPR016195">
    <property type="entry name" value="Pol/histidinol_Pase-like"/>
</dbReference>
<evidence type="ECO:0000256" key="2">
    <source>
        <dbReference type="ARBA" id="ARBA00022694"/>
    </source>
</evidence>
<dbReference type="InterPro" id="IPR002738">
    <property type="entry name" value="RNase_P_p30"/>
</dbReference>
<accession>A0ABT4IGL8</accession>
<comment type="caution">
    <text evidence="7">The sequence shown here is derived from an EMBL/GenBank/DDBJ whole genome shotgun (WGS) entry which is preliminary data.</text>
</comment>
<dbReference type="HAMAP" id="MF_00756">
    <property type="entry name" value="RNase_P_3"/>
    <property type="match status" value="1"/>
</dbReference>
<dbReference type="EC" id="3.1.26.5" evidence="6"/>
<evidence type="ECO:0000256" key="3">
    <source>
        <dbReference type="ARBA" id="ARBA00022722"/>
    </source>
</evidence>
<gene>
    <name evidence="6" type="primary">rnp3</name>
    <name evidence="7" type="ORF">O0S10_06555</name>
</gene>
<evidence type="ECO:0000256" key="4">
    <source>
        <dbReference type="ARBA" id="ARBA00022759"/>
    </source>
</evidence>
<comment type="function">
    <text evidence="6">Part of ribonuclease P, a protein complex that generates mature tRNA molecules by cleaving their 5'-ends.</text>
</comment>